<dbReference type="EMBL" id="JBFMKM010000006">
    <property type="protein sequence ID" value="KAL1305696.1"/>
    <property type="molecule type" value="Genomic_DNA"/>
</dbReference>
<keyword evidence="2" id="KW-0378">Hydrolase</keyword>
<dbReference type="Pfam" id="PF00561">
    <property type="entry name" value="Abhydrolase_1"/>
    <property type="match status" value="1"/>
</dbReference>
<evidence type="ECO:0000313" key="6">
    <source>
        <dbReference type="Proteomes" id="UP001562354"/>
    </source>
</evidence>
<dbReference type="InterPro" id="IPR005945">
    <property type="entry name" value="Pro_imino_pep"/>
</dbReference>
<dbReference type="PIRSF" id="PIRSF005539">
    <property type="entry name" value="Pept_S33_TRI_F1"/>
    <property type="match status" value="1"/>
</dbReference>
<dbReference type="InterPro" id="IPR029058">
    <property type="entry name" value="AB_hydrolase_fold"/>
</dbReference>
<gene>
    <name evidence="5" type="ORF">AAFC00_007286</name>
</gene>
<name>A0ABR3PHS5_9PEZI</name>
<evidence type="ECO:0000313" key="5">
    <source>
        <dbReference type="EMBL" id="KAL1305696.1"/>
    </source>
</evidence>
<dbReference type="PANTHER" id="PTHR43194">
    <property type="entry name" value="HYDROLASE ALPHA/BETA FOLD FAMILY"/>
    <property type="match status" value="1"/>
</dbReference>
<dbReference type="Proteomes" id="UP001562354">
    <property type="component" value="Unassembled WGS sequence"/>
</dbReference>
<organism evidence="5 6">
    <name type="scientific">Neodothiora populina</name>
    <dbReference type="NCBI Taxonomy" id="2781224"/>
    <lineage>
        <taxon>Eukaryota</taxon>
        <taxon>Fungi</taxon>
        <taxon>Dikarya</taxon>
        <taxon>Ascomycota</taxon>
        <taxon>Pezizomycotina</taxon>
        <taxon>Dothideomycetes</taxon>
        <taxon>Dothideomycetidae</taxon>
        <taxon>Dothideales</taxon>
        <taxon>Dothioraceae</taxon>
        <taxon>Neodothiora</taxon>
    </lineage>
</organism>
<dbReference type="PANTHER" id="PTHR43194:SF2">
    <property type="entry name" value="PEROXISOMAL MEMBRANE PROTEIN LPX1"/>
    <property type="match status" value="1"/>
</dbReference>
<feature type="region of interest" description="Disordered" evidence="3">
    <location>
        <begin position="1"/>
        <end position="32"/>
    </location>
</feature>
<dbReference type="PRINTS" id="PR00793">
    <property type="entry name" value="PROAMNOPTASE"/>
</dbReference>
<dbReference type="Gene3D" id="3.40.50.1820">
    <property type="entry name" value="alpha/beta hydrolase"/>
    <property type="match status" value="1"/>
</dbReference>
<keyword evidence="6" id="KW-1185">Reference proteome</keyword>
<protein>
    <recommendedName>
        <fullName evidence="4">AB hydrolase-1 domain-containing protein</fullName>
    </recommendedName>
</protein>
<dbReference type="RefSeq" id="XP_069201969.1">
    <property type="nucleotide sequence ID" value="XM_069347361.1"/>
</dbReference>
<feature type="domain" description="AB hydrolase-1" evidence="4">
    <location>
        <begin position="62"/>
        <end position="329"/>
    </location>
</feature>
<comment type="caution">
    <text evidence="5">The sequence shown here is derived from an EMBL/GenBank/DDBJ whole genome shotgun (WGS) entry which is preliminary data.</text>
</comment>
<reference evidence="5 6" key="1">
    <citation type="submission" date="2024-07" db="EMBL/GenBank/DDBJ databases">
        <title>Draft sequence of the Neodothiora populina.</title>
        <authorList>
            <person name="Drown D.D."/>
            <person name="Schuette U.S."/>
            <person name="Buechlein A.B."/>
            <person name="Rusch D.R."/>
            <person name="Winton L.W."/>
            <person name="Adams G.A."/>
        </authorList>
    </citation>
    <scope>NUCLEOTIDE SEQUENCE [LARGE SCALE GENOMIC DNA]</scope>
    <source>
        <strain evidence="5 6">CPC 39397</strain>
    </source>
</reference>
<feature type="compositionally biased region" description="Pro residues" evidence="3">
    <location>
        <begin position="1"/>
        <end position="28"/>
    </location>
</feature>
<dbReference type="NCBIfam" id="TIGR01250">
    <property type="entry name" value="pro_imino_pep_2"/>
    <property type="match status" value="1"/>
</dbReference>
<proteinExistence type="inferred from homology"/>
<dbReference type="InterPro" id="IPR000073">
    <property type="entry name" value="AB_hydrolase_1"/>
</dbReference>
<dbReference type="SUPFAM" id="SSF53474">
    <property type="entry name" value="alpha/beta-Hydrolases"/>
    <property type="match status" value="1"/>
</dbReference>
<evidence type="ECO:0000256" key="2">
    <source>
        <dbReference type="ARBA" id="ARBA00022801"/>
    </source>
</evidence>
<dbReference type="GeneID" id="95980985"/>
<evidence type="ECO:0000256" key="1">
    <source>
        <dbReference type="ARBA" id="ARBA00010088"/>
    </source>
</evidence>
<dbReference type="InterPro" id="IPR050228">
    <property type="entry name" value="Carboxylesterase_BioH"/>
</dbReference>
<evidence type="ECO:0000256" key="3">
    <source>
        <dbReference type="SAM" id="MobiDB-lite"/>
    </source>
</evidence>
<accession>A0ABR3PHS5</accession>
<evidence type="ECO:0000259" key="4">
    <source>
        <dbReference type="Pfam" id="PF00561"/>
    </source>
</evidence>
<comment type="similarity">
    <text evidence="1">Belongs to the peptidase S33 family.</text>
</comment>
<dbReference type="InterPro" id="IPR002410">
    <property type="entry name" value="Peptidase_S33"/>
</dbReference>
<sequence length="343" mass="37852">MAPQLNIPPGPALPPNPPPPGQTKPLPTPSKSGKIAFAVPNTDLESETWYSIYGELTASTIPLICLHGGPGMAYNYLLPISHISTSSAPGGGRPVIMYDQIGCGNSTHFASKSGDEKFWTPSLFISELLNLISALNITTYDLLGQSWGGMLAATFAASSSPEQLKGLRKLVIADSPSDMHTWVAVADLLRKRLPSSVQETLTRLEKEQKTETPEYEQAMMVFYERFVCRVVPFPDELTQTMEQLAKDPTVYHTMNGPSEFHVSGSLKDWCITDKLRNIDVESVLLVNGRFDEAQDVTMEPYFREVGKGTQTKVKWVRFAESSHCPHLEETDAFVEVVGRFLEG</sequence>